<dbReference type="Proteomes" id="UP001178507">
    <property type="component" value="Unassembled WGS sequence"/>
</dbReference>
<dbReference type="InterPro" id="IPR006594">
    <property type="entry name" value="LisH"/>
</dbReference>
<dbReference type="EMBL" id="CAUJNA010003220">
    <property type="protein sequence ID" value="CAJ1396146.1"/>
    <property type="molecule type" value="Genomic_DNA"/>
</dbReference>
<name>A0AA36IYW5_9DINO</name>
<organism evidence="1 2">
    <name type="scientific">Effrenium voratum</name>
    <dbReference type="NCBI Taxonomy" id="2562239"/>
    <lineage>
        <taxon>Eukaryota</taxon>
        <taxon>Sar</taxon>
        <taxon>Alveolata</taxon>
        <taxon>Dinophyceae</taxon>
        <taxon>Suessiales</taxon>
        <taxon>Symbiodiniaceae</taxon>
        <taxon>Effrenium</taxon>
    </lineage>
</organism>
<reference evidence="1" key="1">
    <citation type="submission" date="2023-08" db="EMBL/GenBank/DDBJ databases">
        <authorList>
            <person name="Chen Y."/>
            <person name="Shah S."/>
            <person name="Dougan E. K."/>
            <person name="Thang M."/>
            <person name="Chan C."/>
        </authorList>
    </citation>
    <scope>NUCLEOTIDE SEQUENCE</scope>
</reference>
<dbReference type="InterPro" id="IPR024131">
    <property type="entry name" value="UPF0489"/>
</dbReference>
<proteinExistence type="predicted"/>
<evidence type="ECO:0000313" key="1">
    <source>
        <dbReference type="EMBL" id="CAJ1396146.1"/>
    </source>
</evidence>
<gene>
    <name evidence="1" type="ORF">EVOR1521_LOCUS20421</name>
</gene>
<protein>
    <submittedName>
        <fullName evidence="1">Uncharacterized protein</fullName>
    </submittedName>
</protein>
<dbReference type="PROSITE" id="PS50896">
    <property type="entry name" value="LISH"/>
    <property type="match status" value="1"/>
</dbReference>
<sequence>MLIKITEVEAVEAIKISCPQPYFVEDEIYAAESELRNAKPLRLLVSTLPGATSELPGGQDGSPWILDICFDFFACGNPFLTQVRPDIADAFAEVLNGAAFRQGPASDPMALREDCGRFEAAYAAVLEAGVDYLQRLCGSRQGGYKADGDELDDRARYQLKVVLQFLQEKELIEALVALESETGVKYCDGDLPVAGILQSSLDMFSRTSAPEAEVDADSKAAEEALQALSGGACCTGPCEDLSGPEPYSANVTAVCWAGAGLSDLRVIVATVDRRLRLLAGEAVVEYSDLSSPPLGLAAAGEELLVPLGLEIAASPLLRAKVGGTRAFRIPYYALQMPRFRPSRLAQANLACLGLSQQAQVAQMKALGQTAGAQAQVPSWAPFL</sequence>
<evidence type="ECO:0000313" key="2">
    <source>
        <dbReference type="Proteomes" id="UP001178507"/>
    </source>
</evidence>
<comment type="caution">
    <text evidence="1">The sequence shown here is derived from an EMBL/GenBank/DDBJ whole genome shotgun (WGS) entry which is preliminary data.</text>
</comment>
<dbReference type="AlphaFoldDB" id="A0AA36IYW5"/>
<accession>A0AA36IYW5</accession>
<keyword evidence="2" id="KW-1185">Reference proteome</keyword>
<dbReference type="Pfam" id="PF12640">
    <property type="entry name" value="UPF0489"/>
    <property type="match status" value="1"/>
</dbReference>